<dbReference type="EMBL" id="FNXY01000005">
    <property type="protein sequence ID" value="SEJ20185.1"/>
    <property type="molecule type" value="Genomic_DNA"/>
</dbReference>
<dbReference type="SUPFAM" id="SSF141452">
    <property type="entry name" value="Hcp1-like"/>
    <property type="match status" value="1"/>
</dbReference>
<keyword evidence="3" id="KW-1185">Reference proteome</keyword>
<evidence type="ECO:0000256" key="1">
    <source>
        <dbReference type="SAM" id="SignalP"/>
    </source>
</evidence>
<protein>
    <submittedName>
        <fullName evidence="2">Type VI secretion system effector, Hcp</fullName>
    </submittedName>
</protein>
<proteinExistence type="predicted"/>
<keyword evidence="1" id="KW-0732">Signal</keyword>
<dbReference type="AlphaFoldDB" id="A0A1H6X6M0"/>
<organism evidence="2 3">
    <name type="scientific">Dyadobacter koreensis</name>
    <dbReference type="NCBI Taxonomy" id="408657"/>
    <lineage>
        <taxon>Bacteria</taxon>
        <taxon>Pseudomonadati</taxon>
        <taxon>Bacteroidota</taxon>
        <taxon>Cytophagia</taxon>
        <taxon>Cytophagales</taxon>
        <taxon>Spirosomataceae</taxon>
        <taxon>Dyadobacter</taxon>
    </lineage>
</organism>
<dbReference type="STRING" id="408657.SAMN04487995_3741"/>
<dbReference type="Proteomes" id="UP000199532">
    <property type="component" value="Unassembled WGS sequence"/>
</dbReference>
<evidence type="ECO:0000313" key="3">
    <source>
        <dbReference type="Proteomes" id="UP000199532"/>
    </source>
</evidence>
<feature type="chain" id="PRO_5011754500" evidence="1">
    <location>
        <begin position="24"/>
        <end position="202"/>
    </location>
</feature>
<dbReference type="Pfam" id="PF05638">
    <property type="entry name" value="T6SS_HCP"/>
    <property type="match status" value="1"/>
</dbReference>
<accession>A0A1H6X6M0</accession>
<evidence type="ECO:0000313" key="2">
    <source>
        <dbReference type="EMBL" id="SEJ20185.1"/>
    </source>
</evidence>
<feature type="signal peptide" evidence="1">
    <location>
        <begin position="1"/>
        <end position="23"/>
    </location>
</feature>
<reference evidence="2 3" key="1">
    <citation type="submission" date="2016-10" db="EMBL/GenBank/DDBJ databases">
        <authorList>
            <person name="de Groot N.N."/>
        </authorList>
    </citation>
    <scope>NUCLEOTIDE SEQUENCE [LARGE SCALE GENOMIC DNA]</scope>
    <source>
        <strain evidence="2 3">DSM 19938</strain>
    </source>
</reference>
<gene>
    <name evidence="2" type="ORF">SAMN04487995_3741</name>
</gene>
<dbReference type="InterPro" id="IPR008514">
    <property type="entry name" value="T6SS_Hcp"/>
</dbReference>
<dbReference type="Gene3D" id="2.30.110.20">
    <property type="entry name" value="Hcp1-like"/>
    <property type="match status" value="1"/>
</dbReference>
<sequence length="202" mass="21680">MKKIYVAFTGLLFAFLITGSAMAQTIYIKCTDDRDRVLTSGVSPQAGTIFDNGKRVDLKDYMEVSSMQFETEQTLNIGASGSGAGAGKISFGDFSFTKNVDLASTKLLQFQASGILIKTVEIILQGRSGTVEPVVTYKILLGMAGVKGFSASANGDCGGCVEESYTLQYGTLQIFTYAIAPDGRVTQNPSPFGWDRIKNIAF</sequence>
<dbReference type="InterPro" id="IPR036624">
    <property type="entry name" value="Hcp1-lik_sf"/>
</dbReference>
<name>A0A1H6X6M0_9BACT</name>
<dbReference type="OrthoDB" id="6869716at2"/>
<dbReference type="RefSeq" id="WP_143072121.1">
    <property type="nucleotide sequence ID" value="NZ_FNXY01000005.1"/>
</dbReference>